<dbReference type="PANTHER" id="PTHR24379">
    <property type="entry name" value="KRAB AND ZINC FINGER DOMAIN-CONTAINING"/>
    <property type="match status" value="1"/>
</dbReference>
<feature type="domain" description="C2H2-type" evidence="7">
    <location>
        <begin position="3215"/>
        <end position="3243"/>
    </location>
</feature>
<feature type="region of interest" description="Disordered" evidence="6">
    <location>
        <begin position="1109"/>
        <end position="1235"/>
    </location>
</feature>
<evidence type="ECO:0000259" key="7">
    <source>
        <dbReference type="PROSITE" id="PS50157"/>
    </source>
</evidence>
<feature type="domain" description="C2H2-type" evidence="7">
    <location>
        <begin position="3363"/>
        <end position="3391"/>
    </location>
</feature>
<feature type="region of interest" description="Disordered" evidence="6">
    <location>
        <begin position="1666"/>
        <end position="1688"/>
    </location>
</feature>
<dbReference type="RefSeq" id="XP_038046530.1">
    <property type="nucleotide sequence ID" value="XM_038190602.1"/>
</dbReference>
<feature type="domain" description="C2H2-type" evidence="7">
    <location>
        <begin position="3603"/>
        <end position="3630"/>
    </location>
</feature>
<dbReference type="OMA" id="NQYNNHD"/>
<dbReference type="Proteomes" id="UP000887568">
    <property type="component" value="Unplaced"/>
</dbReference>
<evidence type="ECO:0000256" key="5">
    <source>
        <dbReference type="PROSITE-ProRule" id="PRU00042"/>
    </source>
</evidence>
<feature type="region of interest" description="Disordered" evidence="6">
    <location>
        <begin position="1615"/>
        <end position="1650"/>
    </location>
</feature>
<feature type="region of interest" description="Disordered" evidence="6">
    <location>
        <begin position="1884"/>
        <end position="1956"/>
    </location>
</feature>
<feature type="region of interest" description="Disordered" evidence="6">
    <location>
        <begin position="183"/>
        <end position="206"/>
    </location>
</feature>
<feature type="compositionally biased region" description="Basic and acidic residues" evidence="6">
    <location>
        <begin position="259"/>
        <end position="270"/>
    </location>
</feature>
<feature type="compositionally biased region" description="Basic and acidic residues" evidence="6">
    <location>
        <begin position="2259"/>
        <end position="2271"/>
    </location>
</feature>
<feature type="region of interest" description="Disordered" evidence="6">
    <location>
        <begin position="255"/>
        <end position="326"/>
    </location>
</feature>
<feature type="compositionally biased region" description="Basic and acidic residues" evidence="6">
    <location>
        <begin position="2908"/>
        <end position="2917"/>
    </location>
</feature>
<dbReference type="FunFam" id="3.30.160.60:FF:000100">
    <property type="entry name" value="Zinc finger 45-like"/>
    <property type="match status" value="1"/>
</dbReference>
<dbReference type="PANTHER" id="PTHR24379:SF121">
    <property type="entry name" value="C2H2-TYPE DOMAIN-CONTAINING PROTEIN"/>
    <property type="match status" value="1"/>
</dbReference>
<feature type="compositionally biased region" description="Basic and acidic residues" evidence="6">
    <location>
        <begin position="1050"/>
        <end position="1060"/>
    </location>
</feature>
<feature type="domain" description="C2H2-type" evidence="7">
    <location>
        <begin position="2848"/>
        <end position="2875"/>
    </location>
</feature>
<feature type="compositionally biased region" description="Polar residues" evidence="6">
    <location>
        <begin position="1205"/>
        <end position="1224"/>
    </location>
</feature>
<feature type="compositionally biased region" description="Basic and acidic residues" evidence="6">
    <location>
        <begin position="282"/>
        <end position="306"/>
    </location>
</feature>
<feature type="compositionally biased region" description="Basic and acidic residues" evidence="6">
    <location>
        <begin position="1515"/>
        <end position="1524"/>
    </location>
</feature>
<dbReference type="Pfam" id="PF00096">
    <property type="entry name" value="zf-C2H2"/>
    <property type="match status" value="5"/>
</dbReference>
<feature type="region of interest" description="Disordered" evidence="6">
    <location>
        <begin position="2077"/>
        <end position="2098"/>
    </location>
</feature>
<dbReference type="SMART" id="SM00355">
    <property type="entry name" value="ZnF_C2H2"/>
    <property type="match status" value="37"/>
</dbReference>
<feature type="domain" description="C2H2-type" evidence="7">
    <location>
        <begin position="2268"/>
        <end position="2295"/>
    </location>
</feature>
<evidence type="ECO:0000313" key="9">
    <source>
        <dbReference type="Proteomes" id="UP000887568"/>
    </source>
</evidence>
<organism evidence="8 9">
    <name type="scientific">Patiria miniata</name>
    <name type="common">Bat star</name>
    <name type="synonym">Asterina miniata</name>
    <dbReference type="NCBI Taxonomy" id="46514"/>
    <lineage>
        <taxon>Eukaryota</taxon>
        <taxon>Metazoa</taxon>
        <taxon>Echinodermata</taxon>
        <taxon>Eleutherozoa</taxon>
        <taxon>Asterozoa</taxon>
        <taxon>Asteroidea</taxon>
        <taxon>Valvatacea</taxon>
        <taxon>Valvatida</taxon>
        <taxon>Asterinidae</taxon>
        <taxon>Patiria</taxon>
    </lineage>
</organism>
<feature type="compositionally biased region" description="Polar residues" evidence="6">
    <location>
        <begin position="1884"/>
        <end position="1893"/>
    </location>
</feature>
<feature type="domain" description="C2H2-type" evidence="7">
    <location>
        <begin position="3422"/>
        <end position="3451"/>
    </location>
</feature>
<feature type="compositionally biased region" description="Basic and acidic residues" evidence="6">
    <location>
        <begin position="1911"/>
        <end position="1920"/>
    </location>
</feature>
<feature type="domain" description="C2H2-type" evidence="7">
    <location>
        <begin position="3518"/>
        <end position="3545"/>
    </location>
</feature>
<feature type="region of interest" description="Disordered" evidence="6">
    <location>
        <begin position="2901"/>
        <end position="2945"/>
    </location>
</feature>
<feature type="domain" description="C2H2-type" evidence="7">
    <location>
        <begin position="3244"/>
        <end position="3271"/>
    </location>
</feature>
<feature type="compositionally biased region" description="Polar residues" evidence="6">
    <location>
        <begin position="2084"/>
        <end position="2095"/>
    </location>
</feature>
<feature type="compositionally biased region" description="Polar residues" evidence="6">
    <location>
        <begin position="2247"/>
        <end position="2256"/>
    </location>
</feature>
<keyword evidence="9" id="KW-1185">Reference proteome</keyword>
<feature type="region of interest" description="Disordered" evidence="6">
    <location>
        <begin position="1"/>
        <end position="92"/>
    </location>
</feature>
<evidence type="ECO:0000313" key="8">
    <source>
        <dbReference type="EnsemblMetazoa" id="XP_038046531.1"/>
    </source>
</evidence>
<sequence>MESDSSKLTHQDTAQDGATVRSISERTAGRRNQATEIASSSSSIQPEGKGGITNSPAVMNPSAVLMQPSQCDQGLQSGSETLRLASSPPSVDAEQLTVSRSFRVPGPAAESACSPVGSIALNASRPLVLIKQGSPSEKLFLYAHGSTGTNFQGSLPLNLKKVAISQNDASCVEKVTSVTVSSNKETVDVGGNGKPPSSLNPQDPNLEDTELATLQGKSQSKEVPASPLISLRSAKSTDECFLGQLGLKKVEESLQASSKTEDAVTKEHAGKYRSGRGVDQQRVGEKDGSGDSRISKEESFKEHDAQVKSSPGQVPQPKLPQANQPPKAVPVAASKVPTMVISHVGDNNSLAEVDISGLSNVLSKDGQASSVPTSNAPTVFGKNTPIYIKVKLEEKDVTVICCPVALLLQHKEILDVTLQANDPNAYSIKCRKCLHEVSEPYAMLQHLKAQHQIQGCLQKLLNLNSQHLGCMSKPVCVNIPGVLTLPDGLSDMEQGVIRFNSLGIPRLSFVCRLCPLNFHSARGLSSHHQYFIRSLYNKSQHSVNNSRWFCRMCPRQFRNFSDYYAHHKWMRVAKDLFVNTDQVSKKKFQVMDESGKVVASVEVPKSHNLTIKTCPAANCDSSENIGWGRKPSLLDDGSPLGRLDPLVPDMNEHSLDNDAQILVFNTAIPISTSEGTSYKQQTEAEKEKKTAPPLFQTLDSLCRRLAQRVDSSTSLDKLISVGDKQVDDDHEYMCGICHKTFPRLPQMQGHMGSHVRKRRTNKSVPPALATIATPQAEPPSVEPPPAPEPVDVEYKCGVCHKTFPKLAQMQIHSECHNRSHPANKKRMKSLDTPFLETVKLMSFTCDMCQWSFPTETKLWDHRRIHNQKKIDDDETNMFSKASGDVQRKTLFVCAYCKKSFARQVNLLFHLKKHGTEQLPPGLNRVSTCSSLRVKEEGEVQMIASHNPDLESRSHACSLCGSAFHSQRQLKSHKAWHAKVQKGSDEPPVSLMETGSTSKNTYICNTCNKICSSFGELHDHTKQHATPRRLLVRYSLDESDAVKKRTLAQRACKEKKNKDASDADAPSNKKKGRSTRRKTEGLFKFFCRNCRSYFKSSQQFARHMAVHSNLAGSNSRSSSDSPSDSAGHSKISEDPAQKLKEIEVSGDDSSDETDVSRSTSPNAADDQPSVIDKASPQTGENLAEEEVGEVTKNSEVNEDSSLAVEDTSQTLKKSVTDEQSPQASDKSTEEKYIDPVVTSTVCRYASAEMENAGKQNSSDEDFSQTCDESGEKRLEAGCVDSKDVKETSPMLVDTNNDASLNETMEGTGEGKLAKNSLVHHDTVSTVENIGYSATLKSPAEIVSEDEKERAQSRSPTIQVMPCDSTNVVMVGMCQEARPSTPNKQPSENCGAHSLVDDQSLQKHMADSSTQSTDCDNSLAVIENNDQGATPISITESEASPTVNEEHEESVQKESTRVTVQTAITDDLSIAVEETTPEDGSSLTDAYSCKSSSSDNKNLETSQVLTKKQQDDQLPDPQKREKDSCAKMETGSQESIVDEPLFLMVTDSLQTTPPTLDASSPVICNVQLSEKSGTVMDTGSQKTRPSLHEAPLLVSRVKLPDEDSFAMVVAESQETRPIISDAPPLVISNADPDEDSTAAMDTESQGSRQSIHDAPPVLSCEVHPHISNESTLREGNDPGANPAHGSSSSLMLEDTRMPTIHKTTELPYSAGETSWLETSSVQKQDVKLLEDSADGDNVQSCKAPDSDFSEPHSAVINDSVQEDSSQGSKLCTLETKSQEKEIGQSKTLDKPEQQQDDEIKVKLQLASDDENTTNQVPALGQAAEPVAVDDSDSVAVDSSEETKPLTCEIKLLKSCEVPTVKEDSKSTDYSTAYDASVGGVVGMNASQEAKTSSSDAVFAENKTGQSHTSELPAQKESDKLTRDVTVTVNSDVSQEADQSNASPQETLGGLPQTNDASIDEPKDAELTKDIADCDDFAVLQKASPATRPSIFEAMTQNITKPSEVPMQVSDGGISTPSRVGDESSSVLEDTGREAGPTESPYEEGEKWGFPRNMPRFACDICNKSFPKKAQLRGHMVNHRRYGAGPKSSQDNSDSTVEASADEPVEFTVLKDAEHDTGNSSSSLPMKGDELQEKSAHDLPANSTDSVDPVAEVISVNQQVRQSICDAQMAPNLQSGASLSQIKEKPSQQLDPDSEIGDQSTAVSGSAGEEVRKAASDADTDKLSQDKAITLRSTTRKSEVDASSEAHPTDLSQNHQTLAHSKRNDGEKKPLSCPHCEKTYTRINQLNAHKRIHMRGSKLYKDNNGSTDGAKGKGRKVHKCPICHALFYNYKKFCGHRGAHIAHKTTQFRKYNMASQESNCKESSQSKPKVLEPKVTDSTSAGGSKKLAGKFTCKFCPETFQNVAQLRNHILVTHPMTKGKPFLLKPFTCELCGKSFTKSKQRQLHMKLHGKRRRRRFKRTMSLQDSDHSYYKKLPAQRGNTSAEGVETQKPKVEREERKISEEEKAIPDVEAPKEKVFKCRVCDRSFKNQYQVAGHMSIHKRYPCQFCPASFTLARQLCGHLKVHGGSRKKVMEESPSLDGENHSSGFKASQSSLLYMASQRKTQFTSSSQSNALLKRVIKVFLTGPKSKKRRLKGKAGKWLQPKGSLKRALMKHQQAQMQNIIGILRKSIILEIDADSHRLVYECKGCQKIAYCHKNILRHYLEKHLQSTIGMEDVPQVASTRREDAMPAPNPRFRNKSKIGCPICKVSSGFQCHLHNEDELIAIDAFLRHDDDQEVLACDSGDESFSRHSKLVQHRQDHAKRQPGEPFRCSQCPFQAKCIQSLMDHQQFHSEKREEKLPKEAPDGEKLISCPHCSFKVKNVFGLAAHSRVHKGEVRESEKSISCPDCSFKVKNVFGLAAHSRVHKDKGQKRALEDERQSPAPSSSPSPAPSLEVSPENTQASSDGTKHRKNAYNCFACPRYFYTVKAYQNHMKCHEQYFQFKCSVCSSSFLSLRMLDDHIKSAHSVKLPYTCNECSFSSQSFEAIQSHIHVHSEAKEKKERQANWSAYLKAVLQRKVPESTSVSLDERLTEHTTHPSNVLNYDPQAQSQHQLERSWIASNLHPERVKNHTATYSEHEDPTMRKAKPKFVMDIETLSVDKQAEDNPHQQSDSPDEYFACSQCKDFRASTKGEWDSHIAIVHNGGSGPKKLRCSMCQYTTINQERLEQHRRLHRHQTLQCNSCTYRTPMRHLMIRHVQTVHRQHRPFQCKLCTYATAYRHHLRRHAEKHKNPNFRCRYRKLMKKGDWQTAEASNRVICKICGRELQNKKTLRSHCIKVHNRIPGGKNQQYVQDDFSSGEIKPGTRYQPSYSIIVEDVAPAQIEKMYECSVCSFKFKRRSDLNQHVAQGHVEAQASLPCQCPQCGLVTGSGQLQHHMLVHQEENLFQCEEEGCDFKTAQAVHLQRHQNKHAAERDVLITCRYCHVKFPDASSLQIHNVQVHSERTNTIGTRTPFLCSLCPFTSTNEKDANRHFKLHNYNLAFKCEYCVFSSSTASAIATHQKIHRYPRRNPSTTLVSKKASQQQRQRITSSTSVKSGDNQNSPVVGIIPERPRPKHVFVSNKGKKLYECRYCQRFFDVAEAWQRHELRHMTEWPQY</sequence>
<feature type="region of interest" description="Disordered" evidence="6">
    <location>
        <begin position="1820"/>
        <end position="1840"/>
    </location>
</feature>
<dbReference type="RefSeq" id="XP_038046529.1">
    <property type="nucleotide sequence ID" value="XM_038190601.1"/>
</dbReference>
<proteinExistence type="predicted"/>
<feature type="region of interest" description="Disordered" evidence="6">
    <location>
        <begin position="1729"/>
        <end position="1794"/>
    </location>
</feature>
<feature type="region of interest" description="Disordered" evidence="6">
    <location>
        <begin position="2473"/>
        <end position="2498"/>
    </location>
</feature>
<dbReference type="EnsemblMetazoa" id="XM_038190603.1">
    <property type="protein sequence ID" value="XP_038046531.1"/>
    <property type="gene ID" value="LOC119720768"/>
</dbReference>
<dbReference type="EnsemblMetazoa" id="XM_038190601.1">
    <property type="protein sequence ID" value="XP_038046529.1"/>
    <property type="gene ID" value="LOC119720768"/>
</dbReference>
<dbReference type="PROSITE" id="PS50157">
    <property type="entry name" value="ZINC_FINGER_C2H2_2"/>
    <property type="match status" value="25"/>
</dbReference>
<protein>
    <recommendedName>
        <fullName evidence="7">C2H2-type domain-containing protein</fullName>
    </recommendedName>
</protein>
<feature type="domain" description="C2H2-type" evidence="7">
    <location>
        <begin position="2424"/>
        <end position="2451"/>
    </location>
</feature>
<feature type="compositionally biased region" description="Basic and acidic residues" evidence="6">
    <location>
        <begin position="1129"/>
        <end position="1142"/>
    </location>
</feature>
<keyword evidence="2" id="KW-0677">Repeat</keyword>
<evidence type="ECO:0000256" key="2">
    <source>
        <dbReference type="ARBA" id="ARBA00022737"/>
    </source>
</evidence>
<feature type="compositionally biased region" description="Polar residues" evidence="6">
    <location>
        <begin position="3570"/>
        <end position="3579"/>
    </location>
</feature>
<feature type="region of interest" description="Disordered" evidence="6">
    <location>
        <begin position="1047"/>
        <end position="1075"/>
    </location>
</feature>
<evidence type="ECO:0000256" key="3">
    <source>
        <dbReference type="ARBA" id="ARBA00022771"/>
    </source>
</evidence>
<feature type="domain" description="C2H2-type" evidence="7">
    <location>
        <begin position="3009"/>
        <end position="3036"/>
    </location>
</feature>
<feature type="compositionally biased region" description="Basic and acidic residues" evidence="6">
    <location>
        <begin position="1774"/>
        <end position="1794"/>
    </location>
</feature>
<dbReference type="OrthoDB" id="10071207at2759"/>
<feature type="compositionally biased region" description="Acidic residues" evidence="6">
    <location>
        <begin position="1143"/>
        <end position="1152"/>
    </location>
</feature>
<feature type="compositionally biased region" description="Polar residues" evidence="6">
    <location>
        <begin position="2010"/>
        <end position="2025"/>
    </location>
</feature>
<feature type="compositionally biased region" description="Polar residues" evidence="6">
    <location>
        <begin position="1423"/>
        <end position="1441"/>
    </location>
</feature>
<feature type="compositionally biased region" description="Polar residues" evidence="6">
    <location>
        <begin position="67"/>
        <end position="80"/>
    </location>
</feature>
<feature type="region of interest" description="Disordered" evidence="6">
    <location>
        <begin position="2354"/>
        <end position="2381"/>
    </location>
</feature>
<feature type="domain" description="C2H2-type" evidence="7">
    <location>
        <begin position="732"/>
        <end position="759"/>
    </location>
</feature>
<evidence type="ECO:0000256" key="1">
    <source>
        <dbReference type="ARBA" id="ARBA00022723"/>
    </source>
</evidence>
<feature type="compositionally biased region" description="Polar residues" evidence="6">
    <location>
        <begin position="3546"/>
        <end position="3556"/>
    </location>
</feature>
<name>A0A913Z693_PATMI</name>
<feature type="domain" description="C2H2-type" evidence="7">
    <location>
        <begin position="2388"/>
        <end position="2416"/>
    </location>
</feature>
<feature type="domain" description="C2H2-type" evidence="7">
    <location>
        <begin position="1001"/>
        <end position="1028"/>
    </location>
</feature>
<dbReference type="InterPro" id="IPR036236">
    <property type="entry name" value="Znf_C2H2_sf"/>
</dbReference>
<feature type="compositionally biased region" description="Basic and acidic residues" evidence="6">
    <location>
        <begin position="1"/>
        <end position="10"/>
    </location>
</feature>
<reference evidence="8" key="1">
    <citation type="submission" date="2022-11" db="UniProtKB">
        <authorList>
            <consortium name="EnsemblMetazoa"/>
        </authorList>
    </citation>
    <scope>IDENTIFICATION</scope>
</reference>
<feature type="domain" description="C2H2-type" evidence="7">
    <location>
        <begin position="954"/>
        <end position="981"/>
    </location>
</feature>
<feature type="compositionally biased region" description="Basic and acidic residues" evidence="6">
    <location>
        <begin position="2206"/>
        <end position="2222"/>
    </location>
</feature>
<feature type="domain" description="C2H2-type" evidence="7">
    <location>
        <begin position="2776"/>
        <end position="2803"/>
    </location>
</feature>
<feature type="domain" description="C2H2-type" evidence="7">
    <location>
        <begin position="2515"/>
        <end position="2537"/>
    </location>
</feature>
<feature type="region of interest" description="Disordered" evidence="6">
    <location>
        <begin position="1248"/>
        <end position="1267"/>
    </location>
</feature>
<feature type="region of interest" description="Disordered" evidence="6">
    <location>
        <begin position="1423"/>
        <end position="1531"/>
    </location>
</feature>
<feature type="compositionally biased region" description="Low complexity" evidence="6">
    <location>
        <begin position="1109"/>
        <end position="1128"/>
    </location>
</feature>
<dbReference type="RefSeq" id="XP_038046531.1">
    <property type="nucleotide sequence ID" value="XM_038190603.1"/>
</dbReference>
<feature type="domain" description="C2H2-type" evidence="7">
    <location>
        <begin position="2807"/>
        <end position="2834"/>
    </location>
</feature>
<feature type="domain" description="C2H2-type" evidence="7">
    <location>
        <begin position="1084"/>
        <end position="1111"/>
    </location>
</feature>
<dbReference type="SUPFAM" id="SSF57667">
    <property type="entry name" value="beta-beta-alpha zinc fingers"/>
    <property type="match status" value="10"/>
</dbReference>
<feature type="compositionally biased region" description="Polar residues" evidence="6">
    <location>
        <begin position="1900"/>
        <end position="1909"/>
    </location>
</feature>
<feature type="region of interest" description="Disordered" evidence="6">
    <location>
        <begin position="3543"/>
        <end position="3581"/>
    </location>
</feature>
<keyword evidence="4" id="KW-0862">Zinc</keyword>
<evidence type="ECO:0000256" key="6">
    <source>
        <dbReference type="SAM" id="MobiDB-lite"/>
    </source>
</evidence>
<feature type="domain" description="C2H2-type" evidence="7">
    <location>
        <begin position="2540"/>
        <end position="2567"/>
    </location>
</feature>
<feature type="domain" description="C2H2-type" evidence="7">
    <location>
        <begin position="794"/>
        <end position="821"/>
    </location>
</feature>
<dbReference type="InterPro" id="IPR013087">
    <property type="entry name" value="Znf_C2H2_type"/>
</dbReference>
<dbReference type="GeneID" id="119720768"/>
<feature type="compositionally biased region" description="Polar residues" evidence="6">
    <location>
        <begin position="2177"/>
        <end position="2201"/>
    </location>
</feature>
<dbReference type="PROSITE" id="PS00028">
    <property type="entry name" value="ZINC_FINGER_C2H2_1"/>
    <property type="match status" value="22"/>
</dbReference>
<feature type="domain" description="C2H2-type" evidence="7">
    <location>
        <begin position="3454"/>
        <end position="3482"/>
    </location>
</feature>
<feature type="domain" description="C2H2-type" evidence="7">
    <location>
        <begin position="2980"/>
        <end position="3008"/>
    </location>
</feature>
<accession>A0A913Z693</accession>
<feature type="region of interest" description="Disordered" evidence="6">
    <location>
        <begin position="2177"/>
        <end position="2271"/>
    </location>
</feature>
<feature type="compositionally biased region" description="Polar residues" evidence="6">
    <location>
        <begin position="1754"/>
        <end position="1767"/>
    </location>
</feature>
<feature type="compositionally biased region" description="Polar residues" evidence="6">
    <location>
        <begin position="1922"/>
        <end position="1954"/>
    </location>
</feature>
<feature type="domain" description="C2H2-type" evidence="7">
    <location>
        <begin position="891"/>
        <end position="918"/>
    </location>
</feature>
<keyword evidence="3 5" id="KW-0863">Zinc-finger</keyword>
<feature type="compositionally biased region" description="Polar residues" evidence="6">
    <location>
        <begin position="1476"/>
        <end position="1504"/>
    </location>
</feature>
<feature type="domain" description="C2H2-type" evidence="7">
    <location>
        <begin position="843"/>
        <end position="870"/>
    </location>
</feature>
<feature type="compositionally biased region" description="Polar residues" evidence="6">
    <location>
        <begin position="30"/>
        <end position="45"/>
    </location>
</feature>
<feature type="compositionally biased region" description="Low complexity" evidence="6">
    <location>
        <begin position="3557"/>
        <end position="3569"/>
    </location>
</feature>
<feature type="compositionally biased region" description="Polar residues" evidence="6">
    <location>
        <begin position="2354"/>
        <end position="2364"/>
    </location>
</feature>
<dbReference type="Gene3D" id="3.30.160.60">
    <property type="entry name" value="Classic Zinc Finger"/>
    <property type="match status" value="14"/>
</dbReference>
<evidence type="ECO:0000256" key="4">
    <source>
        <dbReference type="ARBA" id="ARBA00022833"/>
    </source>
</evidence>
<dbReference type="GO" id="GO:0008270">
    <property type="term" value="F:zinc ion binding"/>
    <property type="evidence" value="ECO:0007669"/>
    <property type="project" value="UniProtKB-KW"/>
</dbReference>
<feature type="compositionally biased region" description="Basic and acidic residues" evidence="6">
    <location>
        <begin position="2484"/>
        <end position="2498"/>
    </location>
</feature>
<feature type="domain" description="C2H2-type" evidence="7">
    <location>
        <begin position="2054"/>
        <end position="2076"/>
    </location>
</feature>
<dbReference type="EnsemblMetazoa" id="XM_038190602.1">
    <property type="protein sequence ID" value="XP_038046530.1"/>
    <property type="gene ID" value="LOC119720768"/>
</dbReference>
<keyword evidence="1" id="KW-0479">Metal-binding</keyword>
<feature type="region of interest" description="Disordered" evidence="6">
    <location>
        <begin position="2001"/>
        <end position="2046"/>
    </location>
</feature>